<evidence type="ECO:0000259" key="8">
    <source>
        <dbReference type="Pfam" id="PF04444"/>
    </source>
</evidence>
<evidence type="ECO:0000313" key="9">
    <source>
        <dbReference type="EMBL" id="KAJ4497203.1"/>
    </source>
</evidence>
<dbReference type="Proteomes" id="UP001150217">
    <property type="component" value="Unassembled WGS sequence"/>
</dbReference>
<protein>
    <submittedName>
        <fullName evidence="9">Intradiol ring-cleavage dioxygenase</fullName>
    </submittedName>
</protein>
<feature type="domain" description="Catechol dioxygenase N-terminal" evidence="8">
    <location>
        <begin position="57"/>
        <end position="131"/>
    </location>
</feature>
<evidence type="ECO:0000313" key="10">
    <source>
        <dbReference type="Proteomes" id="UP001150217"/>
    </source>
</evidence>
<dbReference type="InterPro" id="IPR050770">
    <property type="entry name" value="Intradiol_RC_Dioxygenase"/>
</dbReference>
<feature type="domain" description="Intradiol ring-cleavage dioxygenases" evidence="7">
    <location>
        <begin position="137"/>
        <end position="320"/>
    </location>
</feature>
<accession>A0ABQ8VLF2</accession>
<evidence type="ECO:0000256" key="2">
    <source>
        <dbReference type="ARBA" id="ARBA00007825"/>
    </source>
</evidence>
<keyword evidence="4 9" id="KW-0223">Dioxygenase</keyword>
<keyword evidence="3" id="KW-0479">Metal-binding</keyword>
<keyword evidence="10" id="KW-1185">Reference proteome</keyword>
<proteinExistence type="inferred from homology"/>
<dbReference type="PANTHER" id="PTHR33711">
    <property type="entry name" value="DIOXYGENASE, PUTATIVE (AFU_ORTHOLOGUE AFUA_2G02910)-RELATED"/>
    <property type="match status" value="1"/>
</dbReference>
<evidence type="ECO:0000256" key="1">
    <source>
        <dbReference type="ARBA" id="ARBA00001965"/>
    </source>
</evidence>
<dbReference type="EMBL" id="JANVFT010000023">
    <property type="protein sequence ID" value="KAJ4497203.1"/>
    <property type="molecule type" value="Genomic_DNA"/>
</dbReference>
<dbReference type="Pfam" id="PF00775">
    <property type="entry name" value="Dioxygenase_C"/>
    <property type="match status" value="1"/>
</dbReference>
<comment type="similarity">
    <text evidence="2">Belongs to the intradiol ring-cleavage dioxygenase family.</text>
</comment>
<dbReference type="GO" id="GO:0051213">
    <property type="term" value="F:dioxygenase activity"/>
    <property type="evidence" value="ECO:0007669"/>
    <property type="project" value="UniProtKB-KW"/>
</dbReference>
<gene>
    <name evidence="9" type="ORF">C8R41DRAFT_823631</name>
</gene>
<comment type="caution">
    <text evidence="9">The sequence shown here is derived from an EMBL/GenBank/DDBJ whole genome shotgun (WGS) entry which is preliminary data.</text>
</comment>
<dbReference type="Gene3D" id="2.60.130.10">
    <property type="entry name" value="Aromatic compound dioxygenase"/>
    <property type="match status" value="1"/>
</dbReference>
<evidence type="ECO:0000256" key="5">
    <source>
        <dbReference type="ARBA" id="ARBA00023002"/>
    </source>
</evidence>
<evidence type="ECO:0000256" key="6">
    <source>
        <dbReference type="ARBA" id="ARBA00023004"/>
    </source>
</evidence>
<dbReference type="PANTHER" id="PTHR33711:SF7">
    <property type="entry name" value="INTRADIOL RING-CLEAVAGE DIOXYGENASES DOMAIN-CONTAINING PROTEIN-RELATED"/>
    <property type="match status" value="1"/>
</dbReference>
<sequence length="340" mass="37835">MASKITAPADYKTEMMLEANRRAHEHGIDLSKLPQLLDMNADTITDNVHSINANCPDDRMKFVFKHLIQHLHDFVRETSITTEEWMSALEFLKDTGKMCSDIRHEYILLSDVLGVSSLVDSLNHAKPPGATEACVLGPFYTEDAHVFQNGDSIASEDKGDYMYVYGKVTDTSGKPIPGAIIDTWETDGHGLYDTQYADRAEPDCRGRLFSAEDGSYAFRAVVPVSYPIPSDGPVGKMVSALGRHVFRPAHLHMQVDAQGYEKLTTAFYPRGDPYLYSDAVFGVHSSLIVDLQPVNDKELSLKRGFKDGKPHMELKRDLVLATPEEGLAARKKSMPVVKQD</sequence>
<dbReference type="SUPFAM" id="SSF49482">
    <property type="entry name" value="Aromatic compound dioxygenase"/>
    <property type="match status" value="1"/>
</dbReference>
<dbReference type="InterPro" id="IPR000627">
    <property type="entry name" value="Intradiol_dOase_C"/>
</dbReference>
<comment type="cofactor">
    <cofactor evidence="1">
        <name>Fe(3+)</name>
        <dbReference type="ChEBI" id="CHEBI:29034"/>
    </cofactor>
</comment>
<dbReference type="InterPro" id="IPR015889">
    <property type="entry name" value="Intradiol_dOase_core"/>
</dbReference>
<organism evidence="9 10">
    <name type="scientific">Lentinula lateritia</name>
    <dbReference type="NCBI Taxonomy" id="40482"/>
    <lineage>
        <taxon>Eukaryota</taxon>
        <taxon>Fungi</taxon>
        <taxon>Dikarya</taxon>
        <taxon>Basidiomycota</taxon>
        <taxon>Agaricomycotina</taxon>
        <taxon>Agaricomycetes</taxon>
        <taxon>Agaricomycetidae</taxon>
        <taxon>Agaricales</taxon>
        <taxon>Marasmiineae</taxon>
        <taxon>Omphalotaceae</taxon>
        <taxon>Lentinula</taxon>
    </lineage>
</organism>
<keyword evidence="5" id="KW-0560">Oxidoreductase</keyword>
<reference evidence="9" key="1">
    <citation type="submission" date="2022-08" db="EMBL/GenBank/DDBJ databases">
        <title>A Global Phylogenomic Analysis of the Shiitake Genus Lentinula.</title>
        <authorList>
            <consortium name="DOE Joint Genome Institute"/>
            <person name="Sierra-Patev S."/>
            <person name="Min B."/>
            <person name="Naranjo-Ortiz M."/>
            <person name="Looney B."/>
            <person name="Konkel Z."/>
            <person name="Slot J.C."/>
            <person name="Sakamoto Y."/>
            <person name="Steenwyk J.L."/>
            <person name="Rokas A."/>
            <person name="Carro J."/>
            <person name="Camarero S."/>
            <person name="Ferreira P."/>
            <person name="Molpeceres G."/>
            <person name="Ruiz-Duenas F.J."/>
            <person name="Serrano A."/>
            <person name="Henrissat B."/>
            <person name="Drula E."/>
            <person name="Hughes K.W."/>
            <person name="Mata J.L."/>
            <person name="Ishikawa N.K."/>
            <person name="Vargas-Isla R."/>
            <person name="Ushijima S."/>
            <person name="Smith C.A."/>
            <person name="Ahrendt S."/>
            <person name="Andreopoulos W."/>
            <person name="He G."/>
            <person name="Labutti K."/>
            <person name="Lipzen A."/>
            <person name="Ng V."/>
            <person name="Riley R."/>
            <person name="Sandor L."/>
            <person name="Barry K."/>
            <person name="Martinez A.T."/>
            <person name="Xiao Y."/>
            <person name="Gibbons J.G."/>
            <person name="Terashima K."/>
            <person name="Grigoriev I.V."/>
            <person name="Hibbett D.S."/>
        </authorList>
    </citation>
    <scope>NUCLEOTIDE SEQUENCE</scope>
    <source>
        <strain evidence="9">RHP3577 ss4</strain>
    </source>
</reference>
<dbReference type="InterPro" id="IPR007535">
    <property type="entry name" value="Catechol_dOase_N"/>
</dbReference>
<name>A0ABQ8VLF2_9AGAR</name>
<keyword evidence="6" id="KW-0408">Iron</keyword>
<evidence type="ECO:0000256" key="4">
    <source>
        <dbReference type="ARBA" id="ARBA00022964"/>
    </source>
</evidence>
<dbReference type="Pfam" id="PF04444">
    <property type="entry name" value="Dioxygenase_N"/>
    <property type="match status" value="1"/>
</dbReference>
<evidence type="ECO:0000259" key="7">
    <source>
        <dbReference type="Pfam" id="PF00775"/>
    </source>
</evidence>
<evidence type="ECO:0000256" key="3">
    <source>
        <dbReference type="ARBA" id="ARBA00022723"/>
    </source>
</evidence>